<feature type="compositionally biased region" description="Pro residues" evidence="1">
    <location>
        <begin position="421"/>
        <end position="431"/>
    </location>
</feature>
<dbReference type="EMBL" id="VJVV01000004">
    <property type="protein sequence ID" value="TRO82290.1"/>
    <property type="molecule type" value="Genomic_DNA"/>
</dbReference>
<comment type="caution">
    <text evidence="3">The sequence shown here is derived from an EMBL/GenBank/DDBJ whole genome shotgun (WGS) entry which is preliminary data.</text>
</comment>
<sequence>MKKTTSLLRYVLERLLPAILLLLVCGAAATAEDYTDGHYSREELAQMLAPIALYPDSLLSQVLMAATYPVEVVEADRWVKDHPDLRDEALDEALLDQDWDAGVKALCHFPAVLALMSERIGETSRIGDAFLAQEEEVMAMVQELRAKARAQGNLASTSEQRVWADADAIIIEPTDPRVVYVPYYDPVTVYGSWWYPDYPPYYWTPAGASLGVGLSFWPGVYFGFSFSNWSRFDWRQRYIHIDSHRRPRYVHHDRWRYNPGRWERGLNHRSTGIRHAPPPARLRNVPVEPRRRPDVFRPATGWPSSDPRHFDRIRQDLERRDIDRRSRDFQNREKRERRPAFERGQNLQRPGKDGQWQRPGDRQRATAPPRNDRGVRLRDIVPPKPNSPAVRAPQAPVQRGSDHKGQGLRRVVPSPMTIEKGPPPVTAPVPGPRKDRGEGHGRLRPQGQ</sequence>
<reference evidence="3 4" key="1">
    <citation type="submission" date="2019-07" db="EMBL/GenBank/DDBJ databases">
        <title>Insights of Desulfuromonas acetexigens electromicrobiology.</title>
        <authorList>
            <person name="Katuri K."/>
            <person name="Sapireddy V."/>
            <person name="Shaw D.R."/>
            <person name="Saikaly P."/>
        </authorList>
    </citation>
    <scope>NUCLEOTIDE SEQUENCE [LARGE SCALE GENOMIC DNA]</scope>
    <source>
        <strain evidence="3 4">2873</strain>
    </source>
</reference>
<dbReference type="InterPro" id="IPR021728">
    <property type="entry name" value="DUF3300"/>
</dbReference>
<feature type="compositionally biased region" description="Basic and acidic residues" evidence="1">
    <location>
        <begin position="306"/>
        <end position="341"/>
    </location>
</feature>
<dbReference type="AlphaFoldDB" id="A0A550JGF5"/>
<keyword evidence="2" id="KW-0732">Signal</keyword>
<protein>
    <submittedName>
        <fullName evidence="3">DUF3300 domain-containing protein</fullName>
    </submittedName>
</protein>
<proteinExistence type="predicted"/>
<dbReference type="OrthoDB" id="197257at2"/>
<evidence type="ECO:0000256" key="1">
    <source>
        <dbReference type="SAM" id="MobiDB-lite"/>
    </source>
</evidence>
<feature type="signal peptide" evidence="2">
    <location>
        <begin position="1"/>
        <end position="31"/>
    </location>
</feature>
<feature type="chain" id="PRO_5021825033" evidence="2">
    <location>
        <begin position="32"/>
        <end position="448"/>
    </location>
</feature>
<feature type="region of interest" description="Disordered" evidence="1">
    <location>
        <begin position="266"/>
        <end position="448"/>
    </location>
</feature>
<feature type="compositionally biased region" description="Basic and acidic residues" evidence="1">
    <location>
        <begin position="432"/>
        <end position="441"/>
    </location>
</feature>
<evidence type="ECO:0000313" key="3">
    <source>
        <dbReference type="EMBL" id="TRO82290.1"/>
    </source>
</evidence>
<dbReference type="RefSeq" id="WP_092057338.1">
    <property type="nucleotide sequence ID" value="NZ_FOJJ01000034.1"/>
</dbReference>
<accession>A0A550JGF5</accession>
<dbReference type="Pfam" id="PF11737">
    <property type="entry name" value="DUF3300"/>
    <property type="match status" value="1"/>
</dbReference>
<dbReference type="Proteomes" id="UP000317155">
    <property type="component" value="Unassembled WGS sequence"/>
</dbReference>
<gene>
    <name evidence="3" type="ORF">FL622_06850</name>
</gene>
<dbReference type="PANTHER" id="PTHR40269">
    <property type="entry name" value="OUTER MEMBRANE PROTEIN-RELATED"/>
    <property type="match status" value="1"/>
</dbReference>
<name>A0A550JGF5_9BACT</name>
<feature type="compositionally biased region" description="Basic and acidic residues" evidence="1">
    <location>
        <begin position="359"/>
        <end position="381"/>
    </location>
</feature>
<evidence type="ECO:0000313" key="4">
    <source>
        <dbReference type="Proteomes" id="UP000317155"/>
    </source>
</evidence>
<organism evidence="3 4">
    <name type="scientific">Trichloromonas acetexigens</name>
    <dbReference type="NCBI Taxonomy" id="38815"/>
    <lineage>
        <taxon>Bacteria</taxon>
        <taxon>Pseudomonadati</taxon>
        <taxon>Thermodesulfobacteriota</taxon>
        <taxon>Desulfuromonadia</taxon>
        <taxon>Desulfuromonadales</taxon>
        <taxon>Trichloromonadaceae</taxon>
        <taxon>Trichloromonas</taxon>
    </lineage>
</organism>
<keyword evidence="4" id="KW-1185">Reference proteome</keyword>
<evidence type="ECO:0000256" key="2">
    <source>
        <dbReference type="SAM" id="SignalP"/>
    </source>
</evidence>
<dbReference type="PANTHER" id="PTHR40269:SF1">
    <property type="entry name" value="OUTER MEMBRANE PROTEIN"/>
    <property type="match status" value="1"/>
</dbReference>